<dbReference type="InterPro" id="IPR035976">
    <property type="entry name" value="Sushi/SCR/CCP_sf"/>
</dbReference>
<comment type="caution">
    <text evidence="2">Lacks conserved residue(s) required for the propagation of feature annotation.</text>
</comment>
<dbReference type="EMBL" id="OU892282">
    <property type="protein sequence ID" value="CAG9769917.1"/>
    <property type="molecule type" value="Genomic_DNA"/>
</dbReference>
<gene>
    <name evidence="8" type="ORF">CEUTPL_LOCUS10390</name>
</gene>
<sequence length="645" mass="72368">MPKFPVYRHLNLFGEIACKTPTLKYGRIRSRQRGRVIKYLCNPGYQLAGEKTSFCINGTWDVNIPKCVRGSCAKAETAPTNGIVIPTHNGAVLNFYCKQGYELNGPITVYCDGFRWDSHKPSCIPSDEQPSLFCDFEDENICHWSHDLNHDMDWQRDSYRTPTGYSMPTGPSFDHTKGNGSGGYYMYIESSSRRINDTARLISPIFEATNSSTCLEFWYHMYGRSTGTLKAYIKKVSDLWPLNPGSALFTKSGDQGNVWYRAFVDLGVLTENFQIIMEGIRGNGYVSDTAIDDVNIIPNCNYDDYLLFSTEPSAPVSETFKSIESCENRCGLKAFHNDSQVINCDCDEFCYETSQCCPDYVDFCLSGSTDTDWSTTTEIISEEPLNTTQNIITNKTAKVVVPTKKSTTRPTSTIKIIPTMKSTLKLTSTTKSTLKLTQSTTTTKKPTTNPKPKIINPVSTKPLIFLKPSTTPEVVQKIIPKFPQSKNSSKIVFVKPKTTTPKQSYNDDIALPKKYDISSEEDSNDINESLQDKEESVEKISNVEKDYPIKIINNSENVGEIKTEFSQIDEDHPSNLKLTFVVIASICGVALFGILTGVALVKLRFVQCRNQRIRSGQGDSQSDVRFLTADEILDFSLDKDYVDDL</sequence>
<dbReference type="SMART" id="SM00032">
    <property type="entry name" value="CCP"/>
    <property type="match status" value="2"/>
</dbReference>
<dbReference type="PROSITE" id="PS50060">
    <property type="entry name" value="MAM_2"/>
    <property type="match status" value="1"/>
</dbReference>
<dbReference type="Pfam" id="PF00084">
    <property type="entry name" value="Sushi"/>
    <property type="match status" value="2"/>
</dbReference>
<dbReference type="InterPro" id="IPR000436">
    <property type="entry name" value="Sushi_SCR_CCP_dom"/>
</dbReference>
<feature type="domain" description="SMB" evidence="7">
    <location>
        <begin position="322"/>
        <end position="368"/>
    </location>
</feature>
<dbReference type="SMART" id="SM00201">
    <property type="entry name" value="SO"/>
    <property type="match status" value="1"/>
</dbReference>
<feature type="domain" description="MAM" evidence="5">
    <location>
        <begin position="132"/>
        <end position="302"/>
    </location>
</feature>
<dbReference type="InterPro" id="IPR001212">
    <property type="entry name" value="Somatomedin_B_dom"/>
</dbReference>
<dbReference type="Gene3D" id="2.60.120.200">
    <property type="match status" value="1"/>
</dbReference>
<dbReference type="InterPro" id="IPR051560">
    <property type="entry name" value="MAM_domain-containing"/>
</dbReference>
<keyword evidence="1" id="KW-1015">Disulfide bond</keyword>
<dbReference type="Gene3D" id="2.10.70.10">
    <property type="entry name" value="Complement Module, domain 1"/>
    <property type="match status" value="2"/>
</dbReference>
<evidence type="ECO:0000256" key="3">
    <source>
        <dbReference type="SAM" id="MobiDB-lite"/>
    </source>
</evidence>
<dbReference type="InterPro" id="IPR036024">
    <property type="entry name" value="Somatomedin_B-like_dom_sf"/>
</dbReference>
<name>A0A9N9QRA0_9CUCU</name>
<evidence type="ECO:0000256" key="1">
    <source>
        <dbReference type="ARBA" id="ARBA00023157"/>
    </source>
</evidence>
<dbReference type="PANTHER" id="PTHR23282:SF101">
    <property type="entry name" value="MAM DOMAIN-CONTAINING PROTEIN"/>
    <property type="match status" value="1"/>
</dbReference>
<dbReference type="OrthoDB" id="6107927at2759"/>
<feature type="domain" description="Sushi" evidence="6">
    <location>
        <begin position="16"/>
        <end position="69"/>
    </location>
</feature>
<dbReference type="PANTHER" id="PTHR23282">
    <property type="entry name" value="APICAL ENDOSOMAL GLYCOPROTEIN PRECURSOR"/>
    <property type="match status" value="1"/>
</dbReference>
<evidence type="ECO:0000313" key="9">
    <source>
        <dbReference type="Proteomes" id="UP001152799"/>
    </source>
</evidence>
<dbReference type="InterPro" id="IPR000998">
    <property type="entry name" value="MAM_dom"/>
</dbReference>
<feature type="domain" description="Sushi" evidence="6">
    <location>
        <begin position="70"/>
        <end position="125"/>
    </location>
</feature>
<feature type="region of interest" description="Disordered" evidence="3">
    <location>
        <begin position="516"/>
        <end position="537"/>
    </location>
</feature>
<dbReference type="Pfam" id="PF00629">
    <property type="entry name" value="MAM"/>
    <property type="match status" value="1"/>
</dbReference>
<proteinExistence type="predicted"/>
<dbReference type="CDD" id="cd06263">
    <property type="entry name" value="MAM"/>
    <property type="match status" value="1"/>
</dbReference>
<keyword evidence="2" id="KW-0768">Sushi</keyword>
<feature type="compositionally biased region" description="Low complexity" evidence="3">
    <location>
        <begin position="435"/>
        <end position="453"/>
    </location>
</feature>
<dbReference type="Gene3D" id="4.10.410.20">
    <property type="match status" value="1"/>
</dbReference>
<dbReference type="PROSITE" id="PS50958">
    <property type="entry name" value="SMB_2"/>
    <property type="match status" value="1"/>
</dbReference>
<keyword evidence="4" id="KW-0812">Transmembrane</keyword>
<evidence type="ECO:0000313" key="8">
    <source>
        <dbReference type="EMBL" id="CAG9769917.1"/>
    </source>
</evidence>
<dbReference type="CDD" id="cd00033">
    <property type="entry name" value="CCP"/>
    <property type="match status" value="2"/>
</dbReference>
<keyword evidence="9" id="KW-1185">Reference proteome</keyword>
<dbReference type="SUPFAM" id="SSF57535">
    <property type="entry name" value="Complement control module/SCR domain"/>
    <property type="match status" value="2"/>
</dbReference>
<organism evidence="8 9">
    <name type="scientific">Ceutorhynchus assimilis</name>
    <name type="common">cabbage seed weevil</name>
    <dbReference type="NCBI Taxonomy" id="467358"/>
    <lineage>
        <taxon>Eukaryota</taxon>
        <taxon>Metazoa</taxon>
        <taxon>Ecdysozoa</taxon>
        <taxon>Arthropoda</taxon>
        <taxon>Hexapoda</taxon>
        <taxon>Insecta</taxon>
        <taxon>Pterygota</taxon>
        <taxon>Neoptera</taxon>
        <taxon>Endopterygota</taxon>
        <taxon>Coleoptera</taxon>
        <taxon>Polyphaga</taxon>
        <taxon>Cucujiformia</taxon>
        <taxon>Curculionidae</taxon>
        <taxon>Ceutorhynchinae</taxon>
        <taxon>Ceutorhynchus</taxon>
    </lineage>
</organism>
<feature type="region of interest" description="Disordered" evidence="3">
    <location>
        <begin position="435"/>
        <end position="454"/>
    </location>
</feature>
<dbReference type="Proteomes" id="UP001152799">
    <property type="component" value="Chromosome 6"/>
</dbReference>
<evidence type="ECO:0000259" key="5">
    <source>
        <dbReference type="PROSITE" id="PS50060"/>
    </source>
</evidence>
<dbReference type="SMART" id="SM00137">
    <property type="entry name" value="MAM"/>
    <property type="match status" value="1"/>
</dbReference>
<dbReference type="InterPro" id="IPR013320">
    <property type="entry name" value="ConA-like_dom_sf"/>
</dbReference>
<evidence type="ECO:0000256" key="4">
    <source>
        <dbReference type="SAM" id="Phobius"/>
    </source>
</evidence>
<reference evidence="8" key="1">
    <citation type="submission" date="2022-01" db="EMBL/GenBank/DDBJ databases">
        <authorList>
            <person name="King R."/>
        </authorList>
    </citation>
    <scope>NUCLEOTIDE SEQUENCE</scope>
</reference>
<keyword evidence="4" id="KW-1133">Transmembrane helix</keyword>
<dbReference type="SUPFAM" id="SSF49899">
    <property type="entry name" value="Concanavalin A-like lectins/glucanases"/>
    <property type="match status" value="1"/>
</dbReference>
<dbReference type="GO" id="GO:0016020">
    <property type="term" value="C:membrane"/>
    <property type="evidence" value="ECO:0007669"/>
    <property type="project" value="InterPro"/>
</dbReference>
<evidence type="ECO:0000259" key="7">
    <source>
        <dbReference type="PROSITE" id="PS50958"/>
    </source>
</evidence>
<keyword evidence="4" id="KW-0472">Membrane</keyword>
<protein>
    <submittedName>
        <fullName evidence="8">Uncharacterized protein</fullName>
    </submittedName>
</protein>
<dbReference type="AlphaFoldDB" id="A0A9N9QRA0"/>
<evidence type="ECO:0000259" key="6">
    <source>
        <dbReference type="PROSITE" id="PS50923"/>
    </source>
</evidence>
<evidence type="ECO:0000256" key="2">
    <source>
        <dbReference type="PROSITE-ProRule" id="PRU00302"/>
    </source>
</evidence>
<dbReference type="Pfam" id="PF01033">
    <property type="entry name" value="Somatomedin_B"/>
    <property type="match status" value="1"/>
</dbReference>
<accession>A0A9N9QRA0</accession>
<dbReference type="PROSITE" id="PS00740">
    <property type="entry name" value="MAM_1"/>
    <property type="match status" value="1"/>
</dbReference>
<feature type="transmembrane region" description="Helical" evidence="4">
    <location>
        <begin position="578"/>
        <end position="601"/>
    </location>
</feature>
<dbReference type="PROSITE" id="PS50923">
    <property type="entry name" value="SUSHI"/>
    <property type="match status" value="2"/>
</dbReference>
<dbReference type="SUPFAM" id="SSF90188">
    <property type="entry name" value="Somatomedin B domain"/>
    <property type="match status" value="1"/>
</dbReference>
<dbReference type="PROSITE" id="PS00524">
    <property type="entry name" value="SMB_1"/>
    <property type="match status" value="1"/>
</dbReference>